<dbReference type="InterPro" id="IPR028081">
    <property type="entry name" value="Leu-bd"/>
</dbReference>
<organism evidence="6 7">
    <name type="scientific">Tianweitania populi</name>
    <dbReference type="NCBI Taxonomy" id="1607949"/>
    <lineage>
        <taxon>Bacteria</taxon>
        <taxon>Pseudomonadati</taxon>
        <taxon>Pseudomonadota</taxon>
        <taxon>Alphaproteobacteria</taxon>
        <taxon>Hyphomicrobiales</taxon>
        <taxon>Phyllobacteriaceae</taxon>
        <taxon>Tianweitania</taxon>
    </lineage>
</organism>
<comment type="similarity">
    <text evidence="1">Belongs to the leucine-binding protein family.</text>
</comment>
<evidence type="ECO:0000256" key="1">
    <source>
        <dbReference type="ARBA" id="ARBA00010062"/>
    </source>
</evidence>
<dbReference type="SUPFAM" id="SSF53822">
    <property type="entry name" value="Periplasmic binding protein-like I"/>
    <property type="match status" value="1"/>
</dbReference>
<proteinExistence type="inferred from homology"/>
<evidence type="ECO:0000256" key="3">
    <source>
        <dbReference type="ARBA" id="ARBA00022970"/>
    </source>
</evidence>
<reference evidence="6" key="1">
    <citation type="journal article" date="2014" name="Int. J. Syst. Evol. Microbiol.">
        <title>Complete genome sequence of Corynebacterium casei LMG S-19264T (=DSM 44701T), isolated from a smear-ripened cheese.</title>
        <authorList>
            <consortium name="US DOE Joint Genome Institute (JGI-PGF)"/>
            <person name="Walter F."/>
            <person name="Albersmeier A."/>
            <person name="Kalinowski J."/>
            <person name="Ruckert C."/>
        </authorList>
    </citation>
    <scope>NUCLEOTIDE SEQUENCE</scope>
    <source>
        <strain evidence="6">KCTC 42249</strain>
    </source>
</reference>
<dbReference type="AlphaFoldDB" id="A0A8J3GM16"/>
<dbReference type="EMBL" id="BMZQ01000003">
    <property type="protein sequence ID" value="GHD20602.1"/>
    <property type="molecule type" value="Genomic_DNA"/>
</dbReference>
<dbReference type="RefSeq" id="WP_189506118.1">
    <property type="nucleotide sequence ID" value="NZ_BMZQ01000003.1"/>
</dbReference>
<sequence length="384" mass="39952">MKFALVAVTALSIGAASQAAQAEIVVGVGTALSGAVASIGIPNHKGIKAGFEYKGEINGEPIRMVVLDDGSDPSTAARNARKFVEQENVDIIIGTAGAPQTLAMATAAAELKVPMVAISPIAPPPEGEGGPWVVQTPQPMPLLVQGVVDHMQANGVKTVAFIGFADAFGDLLSASLKASAEKAGIEIVTDERYARTDTSVAAQALKAVARKPDAVMIGGTATPGALPALALADRRYNGKIYGNHGLISADFLRVAGEQANGIICPTGPVVVAEQLSDDNPIKKVALAFRDAYQKANGEAVQDAFAPYAFDGWLVFADAATRALETGAKPGTPEFKSALREALFTTKEVVGTHAVYNYTPESSLGVDERSRVLVRIDNGEYKLVN</sequence>
<dbReference type="InterPro" id="IPR051010">
    <property type="entry name" value="BCAA_transport"/>
</dbReference>
<keyword evidence="2 4" id="KW-0732">Signal</keyword>
<dbReference type="PANTHER" id="PTHR30483:SF38">
    <property type="entry name" value="BLR7848 PROTEIN"/>
    <property type="match status" value="1"/>
</dbReference>
<dbReference type="InterPro" id="IPR028082">
    <property type="entry name" value="Peripla_BP_I"/>
</dbReference>
<gene>
    <name evidence="6" type="ORF">GCM10016234_32970</name>
</gene>
<keyword evidence="3" id="KW-0029">Amino-acid transport</keyword>
<dbReference type="GO" id="GO:0006865">
    <property type="term" value="P:amino acid transport"/>
    <property type="evidence" value="ECO:0007669"/>
    <property type="project" value="UniProtKB-KW"/>
</dbReference>
<reference evidence="6" key="2">
    <citation type="submission" date="2020-09" db="EMBL/GenBank/DDBJ databases">
        <authorList>
            <person name="Sun Q."/>
            <person name="Kim S."/>
        </authorList>
    </citation>
    <scope>NUCLEOTIDE SEQUENCE</scope>
    <source>
        <strain evidence="6">KCTC 42249</strain>
    </source>
</reference>
<dbReference type="Gene3D" id="3.40.50.2300">
    <property type="match status" value="2"/>
</dbReference>
<keyword evidence="7" id="KW-1185">Reference proteome</keyword>
<evidence type="ECO:0000313" key="7">
    <source>
        <dbReference type="Proteomes" id="UP000630142"/>
    </source>
</evidence>
<evidence type="ECO:0000259" key="5">
    <source>
        <dbReference type="Pfam" id="PF13458"/>
    </source>
</evidence>
<feature type="signal peptide" evidence="4">
    <location>
        <begin position="1"/>
        <end position="22"/>
    </location>
</feature>
<accession>A0A8J3GM16</accession>
<dbReference type="PANTHER" id="PTHR30483">
    <property type="entry name" value="LEUCINE-SPECIFIC-BINDING PROTEIN"/>
    <property type="match status" value="1"/>
</dbReference>
<dbReference type="Pfam" id="PF13458">
    <property type="entry name" value="Peripla_BP_6"/>
    <property type="match status" value="1"/>
</dbReference>
<protein>
    <submittedName>
        <fullName evidence="6">ABC transporter substrate-binding protein</fullName>
    </submittedName>
</protein>
<feature type="chain" id="PRO_5035295584" evidence="4">
    <location>
        <begin position="23"/>
        <end position="384"/>
    </location>
</feature>
<dbReference type="CDD" id="cd06333">
    <property type="entry name" value="PBP1_ABC_RPA1789-like"/>
    <property type="match status" value="1"/>
</dbReference>
<dbReference type="Proteomes" id="UP000630142">
    <property type="component" value="Unassembled WGS sequence"/>
</dbReference>
<comment type="caution">
    <text evidence="6">The sequence shown here is derived from an EMBL/GenBank/DDBJ whole genome shotgun (WGS) entry which is preliminary data.</text>
</comment>
<evidence type="ECO:0000256" key="4">
    <source>
        <dbReference type="SAM" id="SignalP"/>
    </source>
</evidence>
<name>A0A8J3GM16_9HYPH</name>
<feature type="domain" description="Leucine-binding protein" evidence="5">
    <location>
        <begin position="23"/>
        <end position="345"/>
    </location>
</feature>
<evidence type="ECO:0000256" key="2">
    <source>
        <dbReference type="ARBA" id="ARBA00022729"/>
    </source>
</evidence>
<keyword evidence="3" id="KW-0813">Transport</keyword>
<evidence type="ECO:0000313" key="6">
    <source>
        <dbReference type="EMBL" id="GHD20602.1"/>
    </source>
</evidence>